<reference evidence="4 5" key="1">
    <citation type="submission" date="2024-02" db="EMBL/GenBank/DDBJ databases">
        <authorList>
            <consortium name="ELIXIR-Norway"/>
            <consortium name="Elixir Norway"/>
        </authorList>
    </citation>
    <scope>NUCLEOTIDE SEQUENCE [LARGE SCALE GENOMIC DNA]</scope>
</reference>
<evidence type="ECO:0000256" key="1">
    <source>
        <dbReference type="ARBA" id="ARBA00004474"/>
    </source>
</evidence>
<dbReference type="Proteomes" id="UP001497512">
    <property type="component" value="Chromosome 1"/>
</dbReference>
<dbReference type="PANTHER" id="PTHR31906">
    <property type="entry name" value="PLASTID-LIPID-ASSOCIATED PROTEIN 4, CHLOROPLASTIC-RELATED"/>
    <property type="match status" value="1"/>
</dbReference>
<keyword evidence="2" id="KW-0934">Plastid</keyword>
<sequence>MARILATASTTPNVASMLPSDLRVLRTELHHQSKFLSPSSLALRGFLQADQLRSRSAIPAVTVASWSRHSMQAGRKQQRGDLILVSASTGGDDAEIAGLLEPPAEDVVDAVTDENADVVELKQRLIDSLYGTQRGLRASSDTRAEVIELITQLEAKNPTPAPTEALTLLNGKWILAYTSYSEIFPLLATGNLPLVKVGEISQTIDSSAFTVENSVVFEGPLTTTSFSTSASFEVRSPKRVQIKFEEGIISTPKLTDSIEVPESVDVLGRTIDLTPIQGLLQPLQDAAMSVARTISGQPPLKFPIQGNRAESWLLTTFLDEDLRISRGDGGSVFVLVREASPWLY</sequence>
<dbReference type="InterPro" id="IPR039633">
    <property type="entry name" value="PAP"/>
</dbReference>
<dbReference type="EMBL" id="OZ019893">
    <property type="protein sequence ID" value="CAK9190458.1"/>
    <property type="molecule type" value="Genomic_DNA"/>
</dbReference>
<dbReference type="InterPro" id="IPR006843">
    <property type="entry name" value="PAP/fibrillin_dom"/>
</dbReference>
<evidence type="ECO:0000256" key="2">
    <source>
        <dbReference type="ARBA" id="ARBA00022640"/>
    </source>
</evidence>
<name>A0ABP0T9R5_9BRYO</name>
<accession>A0ABP0T9R5</accession>
<evidence type="ECO:0000313" key="5">
    <source>
        <dbReference type="Proteomes" id="UP001497512"/>
    </source>
</evidence>
<dbReference type="Pfam" id="PF04755">
    <property type="entry name" value="PAP_fibrillin"/>
    <property type="match status" value="1"/>
</dbReference>
<protein>
    <recommendedName>
        <fullName evidence="3">Plastid lipid-associated protein/fibrillin conserved domain-containing protein</fullName>
    </recommendedName>
</protein>
<evidence type="ECO:0000259" key="3">
    <source>
        <dbReference type="Pfam" id="PF04755"/>
    </source>
</evidence>
<proteinExistence type="predicted"/>
<organism evidence="4 5">
    <name type="scientific">Sphagnum troendelagicum</name>
    <dbReference type="NCBI Taxonomy" id="128251"/>
    <lineage>
        <taxon>Eukaryota</taxon>
        <taxon>Viridiplantae</taxon>
        <taxon>Streptophyta</taxon>
        <taxon>Embryophyta</taxon>
        <taxon>Bryophyta</taxon>
        <taxon>Sphagnophytina</taxon>
        <taxon>Sphagnopsida</taxon>
        <taxon>Sphagnales</taxon>
        <taxon>Sphagnaceae</taxon>
        <taxon>Sphagnum</taxon>
    </lineage>
</organism>
<feature type="domain" description="Plastid lipid-associated protein/fibrillin conserved" evidence="3">
    <location>
        <begin position="120"/>
        <end position="335"/>
    </location>
</feature>
<keyword evidence="5" id="KW-1185">Reference proteome</keyword>
<evidence type="ECO:0000313" key="4">
    <source>
        <dbReference type="EMBL" id="CAK9190458.1"/>
    </source>
</evidence>
<gene>
    <name evidence="4" type="ORF">CSSPTR1EN2_LOCUS900</name>
</gene>
<comment type="subcellular location">
    <subcellularLocation>
        <location evidence="1">Plastid</location>
    </subcellularLocation>
</comment>